<keyword evidence="1" id="KW-0732">Signal</keyword>
<evidence type="ECO:0000313" key="2">
    <source>
        <dbReference type="Proteomes" id="UP000093561"/>
    </source>
</evidence>
<name>A0AAF5Q7J6_WUCBA</name>
<reference evidence="2" key="2">
    <citation type="journal article" date="2016" name="Mol. Ecol.">
        <title>Population genomics of the filarial nematode parasite Wuchereria bancrofti from mosquitoes.</title>
        <authorList>
            <person name="Small S.T."/>
            <person name="Reimer L.J."/>
            <person name="Tisch D.J."/>
            <person name="King C.L."/>
            <person name="Christensen B.M."/>
            <person name="Siba P.M."/>
            <person name="Kazura J.W."/>
            <person name="Serre D."/>
            <person name="Zimmerman P.A."/>
        </authorList>
    </citation>
    <scope>NUCLEOTIDE SEQUENCE</scope>
    <source>
        <strain evidence="2">pt0022</strain>
    </source>
</reference>
<protein>
    <recommendedName>
        <fullName evidence="4">Chondroitin proteoglycan 4 domain-containing protein</fullName>
    </recommendedName>
</protein>
<proteinExistence type="predicted"/>
<dbReference type="Proteomes" id="UP000093561">
    <property type="component" value="Unassembled WGS sequence"/>
</dbReference>
<evidence type="ECO:0008006" key="4">
    <source>
        <dbReference type="Google" id="ProtNLM"/>
    </source>
</evidence>
<dbReference type="AlphaFoldDB" id="A0AAF5Q7J6"/>
<reference evidence="3" key="3">
    <citation type="submission" date="2024-02" db="UniProtKB">
        <authorList>
            <consortium name="WormBaseParasite"/>
        </authorList>
    </citation>
    <scope>IDENTIFICATION</scope>
    <source>
        <strain evidence="3">pt0022</strain>
    </source>
</reference>
<feature type="signal peptide" evidence="1">
    <location>
        <begin position="1"/>
        <end position="18"/>
    </location>
</feature>
<reference evidence="2" key="1">
    <citation type="submission" date="2015-03" db="EMBL/GenBank/DDBJ databases">
        <title>Wuchereria bancrofti Genome Sequencing Papua New Guinea Strain.</title>
        <authorList>
            <person name="Small S.T."/>
            <person name="Serre D."/>
            <person name="Zimmerman P.A."/>
        </authorList>
    </citation>
    <scope>NUCLEOTIDE SEQUENCE [LARGE SCALE GENOMIC DNA]</scope>
    <source>
        <strain evidence="2">pt0022</strain>
    </source>
</reference>
<accession>A0AAF5Q7J6</accession>
<dbReference type="WBParaSite" id="mrna-Wban_10929">
    <property type="protein sequence ID" value="mrna-Wban_10929"/>
    <property type="gene ID" value="Wban_10929"/>
</dbReference>
<organism evidence="2 3">
    <name type="scientific">Wuchereria bancrofti</name>
    <dbReference type="NCBI Taxonomy" id="6293"/>
    <lineage>
        <taxon>Eukaryota</taxon>
        <taxon>Metazoa</taxon>
        <taxon>Ecdysozoa</taxon>
        <taxon>Nematoda</taxon>
        <taxon>Chromadorea</taxon>
        <taxon>Rhabditida</taxon>
        <taxon>Spirurina</taxon>
        <taxon>Spiruromorpha</taxon>
        <taxon>Filarioidea</taxon>
        <taxon>Onchocercidae</taxon>
        <taxon>Wuchereria</taxon>
    </lineage>
</organism>
<evidence type="ECO:0000313" key="3">
    <source>
        <dbReference type="WBParaSite" id="mrna-Wban_10929"/>
    </source>
</evidence>
<evidence type="ECO:0000256" key="1">
    <source>
        <dbReference type="SAM" id="SignalP"/>
    </source>
</evidence>
<feature type="chain" id="PRO_5042093132" description="Chondroitin proteoglycan 4 domain-containing protein" evidence="1">
    <location>
        <begin position="19"/>
        <end position="393"/>
    </location>
</feature>
<sequence length="393" mass="44735">MIIICIILSSSSITFVQGNDKTVITLKDLTEAVIERSCLCEQNVENFKKSDDYLLLLLKISSVRIVSTLQNIAHHINGCNIIDKHMAQNRLNHKLAEITYLIELSRWKLFGGISKYFPRLFNQSSVIDSIDALIDNIRNQLFITTDILPQQIKNEVEKMVQKFFIQLIPPTFLCITTGPCKSVSQSYANCLQNNSPFWRAFFGMEPESRLAMEVEVVNNSCVIKHANMITTCSSICISMKKEMNDYCSDDCKHAMRECLHESASDWDSFISILQKLTINFDKGFTELEKGIIRLAMEVEVVNNSCVIKHANMITTCSSICISMKKEMNDYCSDDCKHAMRECLHESASDWDSFISILQKLTINFDKGFTELEKGIIRSISYAMEMKAPVIAKT</sequence>